<dbReference type="EMBL" id="JAPFFF010000009">
    <property type="protein sequence ID" value="KAK8882156.1"/>
    <property type="molecule type" value="Genomic_DNA"/>
</dbReference>
<sequence>MLDDWFGTDRNGGTGADVITDYNDPRVCKLSLAGVCPFTILKNTRLEKHPCRFEVCPCPPILREKYLKDRAGTPTTYDQQLYEILDGILESADKHIIFSKNVRDSKAAELQENPELKNKDKMIKECLEKSRELGLRGEVSAAYSYLDKAELIREQRSKKEYELQKRGSEKELRITVCEVCTAVIRQSDLEGRMEEHVVGRQHKAFLKMREVFENLKSAGIVNKRNSGKIARQGKRKFQSIRKLVPLD</sequence>
<accession>A0ABR2JUM5</accession>
<proteinExistence type="inferred from homology"/>
<comment type="similarity">
    <text evidence="1">Belongs to the Luc7 family.</text>
</comment>
<reference evidence="2 3" key="1">
    <citation type="submission" date="2024-04" db="EMBL/GenBank/DDBJ databases">
        <title>Tritrichomonas musculus Genome.</title>
        <authorList>
            <person name="Alves-Ferreira E."/>
            <person name="Grigg M."/>
            <person name="Lorenzi H."/>
            <person name="Galac M."/>
        </authorList>
    </citation>
    <scope>NUCLEOTIDE SEQUENCE [LARGE SCALE GENOMIC DNA]</scope>
    <source>
        <strain evidence="2 3">EAF2021</strain>
    </source>
</reference>
<dbReference type="PANTHER" id="PTHR12375">
    <property type="entry name" value="RNA-BINDING PROTEIN LUC7-RELATED"/>
    <property type="match status" value="1"/>
</dbReference>
<dbReference type="Proteomes" id="UP001470230">
    <property type="component" value="Unassembled WGS sequence"/>
</dbReference>
<dbReference type="Pfam" id="PF03194">
    <property type="entry name" value="LUC7"/>
    <property type="match status" value="1"/>
</dbReference>
<name>A0ABR2JUM5_9EUKA</name>
<protein>
    <submittedName>
        <fullName evidence="2">Splicing factor</fullName>
    </submittedName>
</protein>
<comment type="caution">
    <text evidence="2">The sequence shown here is derived from an EMBL/GenBank/DDBJ whole genome shotgun (WGS) entry which is preliminary data.</text>
</comment>
<evidence type="ECO:0000256" key="1">
    <source>
        <dbReference type="ARBA" id="ARBA00005655"/>
    </source>
</evidence>
<organism evidence="2 3">
    <name type="scientific">Tritrichomonas musculus</name>
    <dbReference type="NCBI Taxonomy" id="1915356"/>
    <lineage>
        <taxon>Eukaryota</taxon>
        <taxon>Metamonada</taxon>
        <taxon>Parabasalia</taxon>
        <taxon>Tritrichomonadida</taxon>
        <taxon>Tritrichomonadidae</taxon>
        <taxon>Tritrichomonas</taxon>
    </lineage>
</organism>
<evidence type="ECO:0000313" key="3">
    <source>
        <dbReference type="Proteomes" id="UP001470230"/>
    </source>
</evidence>
<evidence type="ECO:0000313" key="2">
    <source>
        <dbReference type="EMBL" id="KAK8882156.1"/>
    </source>
</evidence>
<keyword evidence="3" id="KW-1185">Reference proteome</keyword>
<gene>
    <name evidence="2" type="ORF">M9Y10_044796</name>
</gene>
<dbReference type="InterPro" id="IPR004882">
    <property type="entry name" value="Luc7-rel"/>
</dbReference>